<evidence type="ECO:0000313" key="3">
    <source>
        <dbReference type="Proteomes" id="UP000004690"/>
    </source>
</evidence>
<name>I3C8P3_9FLAO</name>
<dbReference type="EMBL" id="JH651379">
    <property type="protein sequence ID" value="EIJ39986.1"/>
    <property type="molecule type" value="Genomic_DNA"/>
</dbReference>
<reference evidence="2 3" key="1">
    <citation type="submission" date="2012-02" db="EMBL/GenBank/DDBJ databases">
        <title>Improved High-Quality Draft genome of Joostella marina DSM 19592.</title>
        <authorList>
            <consortium name="US DOE Joint Genome Institute (JGI-PGF)"/>
            <person name="Lucas S."/>
            <person name="Copeland A."/>
            <person name="Lapidus A."/>
            <person name="Bruce D."/>
            <person name="Goodwin L."/>
            <person name="Pitluck S."/>
            <person name="Peters L."/>
            <person name="Chertkov O."/>
            <person name="Ovchinnikova G."/>
            <person name="Kyrpides N."/>
            <person name="Mavromatis K."/>
            <person name="Detter J.C."/>
            <person name="Han C."/>
            <person name="Land M."/>
            <person name="Hauser L."/>
            <person name="Markowitz V."/>
            <person name="Cheng J.-F."/>
            <person name="Hugenholtz P."/>
            <person name="Woyke T."/>
            <person name="Wu D."/>
            <person name="Tindall B."/>
            <person name="Brambilla E."/>
            <person name="Klenk H.-P."/>
            <person name="Eisen J.A."/>
        </authorList>
    </citation>
    <scope>NUCLEOTIDE SEQUENCE [LARGE SCALE GENOMIC DNA]</scope>
    <source>
        <strain evidence="2 3">DSM 19592</strain>
    </source>
</reference>
<proteinExistence type="predicted"/>
<dbReference type="HOGENOM" id="CLU_072282_2_0_10"/>
<dbReference type="RefSeq" id="WP_008613893.1">
    <property type="nucleotide sequence ID" value="NZ_JH651379.1"/>
</dbReference>
<feature type="transmembrane region" description="Helical" evidence="1">
    <location>
        <begin position="171"/>
        <end position="191"/>
    </location>
</feature>
<dbReference type="eggNOG" id="COG5061">
    <property type="taxonomic scope" value="Bacteria"/>
</dbReference>
<dbReference type="InterPro" id="IPR021737">
    <property type="entry name" value="Phage_phiKZ_Orf197"/>
</dbReference>
<dbReference type="Pfam" id="PF11750">
    <property type="entry name" value="DUF3307"/>
    <property type="match status" value="1"/>
</dbReference>
<organism evidence="2 3">
    <name type="scientific">Galbibacter orientalis DSM 19592</name>
    <dbReference type="NCBI Taxonomy" id="926559"/>
    <lineage>
        <taxon>Bacteria</taxon>
        <taxon>Pseudomonadati</taxon>
        <taxon>Bacteroidota</taxon>
        <taxon>Flavobacteriia</taxon>
        <taxon>Flavobacteriales</taxon>
        <taxon>Flavobacteriaceae</taxon>
        <taxon>Galbibacter</taxon>
    </lineage>
</organism>
<keyword evidence="1" id="KW-0812">Transmembrane</keyword>
<dbReference type="STRING" id="926559.JoomaDRAFT_3033"/>
<keyword evidence="3" id="KW-1185">Reference proteome</keyword>
<dbReference type="Proteomes" id="UP000004690">
    <property type="component" value="Unassembled WGS sequence"/>
</dbReference>
<protein>
    <recommendedName>
        <fullName evidence="4">DUF3307 domain-containing protein</fullName>
    </recommendedName>
</protein>
<evidence type="ECO:0000256" key="1">
    <source>
        <dbReference type="SAM" id="Phobius"/>
    </source>
</evidence>
<feature type="transmembrane region" description="Helical" evidence="1">
    <location>
        <begin position="85"/>
        <end position="102"/>
    </location>
</feature>
<feature type="transmembrane region" description="Helical" evidence="1">
    <location>
        <begin position="122"/>
        <end position="143"/>
    </location>
</feature>
<keyword evidence="1" id="KW-0472">Membrane</keyword>
<gene>
    <name evidence="2" type="ORF">JoomaDRAFT_3033</name>
</gene>
<dbReference type="AlphaFoldDB" id="I3C8P3"/>
<evidence type="ECO:0000313" key="2">
    <source>
        <dbReference type="EMBL" id="EIJ39986.1"/>
    </source>
</evidence>
<dbReference type="OrthoDB" id="8536716at2"/>
<accession>I3C8P3</accession>
<evidence type="ECO:0008006" key="4">
    <source>
        <dbReference type="Google" id="ProtNLM"/>
    </source>
</evidence>
<sequence>MELFLKLFLAHLLGDFTFQSKKWVVEKEEKKLTSGKLYLHILLHTLLAFLFIWDLSLWYIPLIIGVSHFFIDAGKLLFQTEKSKRLLFFIDQILHILVIFIISKLQGSLNFNLDILSSTQTLLVITAILFLTQPTSILIKTLISIYTPKTEMDKGDSLENAGKYIGMLERLLVFTFIATNHWEGVGFLIAAKSIFRFSDLTEAKDRKLTEYILIGTLLSFGIAIVISLLFIFLLK</sequence>
<keyword evidence="1" id="KW-1133">Transmembrane helix</keyword>
<feature type="transmembrane region" description="Helical" evidence="1">
    <location>
        <begin position="211"/>
        <end position="234"/>
    </location>
</feature>